<evidence type="ECO:0008006" key="3">
    <source>
        <dbReference type="Google" id="ProtNLM"/>
    </source>
</evidence>
<dbReference type="EMBL" id="BPOP01000040">
    <property type="protein sequence ID" value="GJB93249.1"/>
    <property type="molecule type" value="Genomic_DNA"/>
</dbReference>
<organism evidence="1 2">
    <name type="scientific">Aeromonas caviae</name>
    <name type="common">Aeromonas punctata</name>
    <dbReference type="NCBI Taxonomy" id="648"/>
    <lineage>
        <taxon>Bacteria</taxon>
        <taxon>Pseudomonadati</taxon>
        <taxon>Pseudomonadota</taxon>
        <taxon>Gammaproteobacteria</taxon>
        <taxon>Aeromonadales</taxon>
        <taxon>Aeromonadaceae</taxon>
        <taxon>Aeromonas</taxon>
    </lineage>
</organism>
<dbReference type="Proteomes" id="UP000737420">
    <property type="component" value="Unassembled WGS sequence"/>
</dbReference>
<protein>
    <recommendedName>
        <fullName evidence="3">Solute-binding protein family 3/N-terminal domain-containing protein</fullName>
    </recommendedName>
</protein>
<evidence type="ECO:0000313" key="1">
    <source>
        <dbReference type="EMBL" id="GJB93249.1"/>
    </source>
</evidence>
<proteinExistence type="predicted"/>
<sequence length="141" mass="15596">MRLGRDGCRVGWLDEPISNTDPALSALPSTCAGPDPAQRYDPAPLPPRWSEGELGWLRQQSQLRVGILQEDYRPFTMIARQRVEGLSADYIDLLARMLDKPVALSAFPDKAHLLRALARGRYTSPASAISPWRTVTPGRSA</sequence>
<dbReference type="SUPFAM" id="SSF53850">
    <property type="entry name" value="Periplasmic binding protein-like II"/>
    <property type="match status" value="1"/>
</dbReference>
<reference evidence="1 2" key="1">
    <citation type="submission" date="2021-07" db="EMBL/GenBank/DDBJ databases">
        <title>Draft genome sequence of carbapenem-resistant Aeromonas spp. in Japan.</title>
        <authorList>
            <person name="Maehana S."/>
            <person name="Suzuki M."/>
            <person name="Kitasato H."/>
        </authorList>
    </citation>
    <scope>NUCLEOTIDE SEQUENCE [LARGE SCALE GENOMIC DNA]</scope>
    <source>
        <strain evidence="1 2">KAM382</strain>
    </source>
</reference>
<name>A0ABD0BAH1_AERCA</name>
<gene>
    <name evidence="1" type="ORF">KAM382_33100</name>
</gene>
<accession>A0ABD0BAH1</accession>
<dbReference type="Gene3D" id="3.40.190.10">
    <property type="entry name" value="Periplasmic binding protein-like II"/>
    <property type="match status" value="1"/>
</dbReference>
<comment type="caution">
    <text evidence="1">The sequence shown here is derived from an EMBL/GenBank/DDBJ whole genome shotgun (WGS) entry which is preliminary data.</text>
</comment>
<dbReference type="AlphaFoldDB" id="A0ABD0BAH1"/>
<evidence type="ECO:0000313" key="2">
    <source>
        <dbReference type="Proteomes" id="UP000737420"/>
    </source>
</evidence>
<dbReference type="RefSeq" id="WP_223931064.1">
    <property type="nucleotide sequence ID" value="NZ_AP024402.1"/>
</dbReference>